<keyword evidence="4" id="KW-1185">Reference proteome</keyword>
<feature type="transmembrane region" description="Helical" evidence="1">
    <location>
        <begin position="281"/>
        <end position="299"/>
    </location>
</feature>
<organism evidence="3 4">
    <name type="scientific">Allosediminivita pacifica</name>
    <dbReference type="NCBI Taxonomy" id="1267769"/>
    <lineage>
        <taxon>Bacteria</taxon>
        <taxon>Pseudomonadati</taxon>
        <taxon>Pseudomonadota</taxon>
        <taxon>Alphaproteobacteria</taxon>
        <taxon>Rhodobacterales</taxon>
        <taxon>Paracoccaceae</taxon>
        <taxon>Allosediminivita</taxon>
    </lineage>
</organism>
<keyword evidence="1" id="KW-0812">Transmembrane</keyword>
<name>A0A2T6AW26_9RHOB</name>
<evidence type="ECO:0000313" key="4">
    <source>
        <dbReference type="Proteomes" id="UP000244069"/>
    </source>
</evidence>
<dbReference type="InterPro" id="IPR032809">
    <property type="entry name" value="Put_HupE_UreJ"/>
</dbReference>
<keyword evidence="2" id="KW-0732">Signal</keyword>
<keyword evidence="1" id="KW-0472">Membrane</keyword>
<feature type="transmembrane region" description="Helical" evidence="1">
    <location>
        <begin position="251"/>
        <end position="269"/>
    </location>
</feature>
<protein>
    <submittedName>
        <fullName evidence="3">HupE/UreJ protein</fullName>
    </submittedName>
</protein>
<dbReference type="OrthoDB" id="9808870at2"/>
<dbReference type="Pfam" id="PF13795">
    <property type="entry name" value="HupE_UreJ_2"/>
    <property type="match status" value="1"/>
</dbReference>
<evidence type="ECO:0000256" key="2">
    <source>
        <dbReference type="SAM" id="SignalP"/>
    </source>
</evidence>
<dbReference type="Proteomes" id="UP000244069">
    <property type="component" value="Unassembled WGS sequence"/>
</dbReference>
<dbReference type="AlphaFoldDB" id="A0A2T6AW26"/>
<feature type="transmembrane region" description="Helical" evidence="1">
    <location>
        <begin position="409"/>
        <end position="427"/>
    </location>
</feature>
<feature type="transmembrane region" description="Helical" evidence="1">
    <location>
        <begin position="319"/>
        <end position="338"/>
    </location>
</feature>
<feature type="transmembrane region" description="Helical" evidence="1">
    <location>
        <begin position="350"/>
        <end position="370"/>
    </location>
</feature>
<feature type="signal peptide" evidence="2">
    <location>
        <begin position="1"/>
        <end position="19"/>
    </location>
</feature>
<evidence type="ECO:0000256" key="1">
    <source>
        <dbReference type="SAM" id="Phobius"/>
    </source>
</evidence>
<feature type="transmembrane region" description="Helical" evidence="1">
    <location>
        <begin position="382"/>
        <end position="400"/>
    </location>
</feature>
<accession>A0A2T6AW26</accession>
<sequence>MRVMIGAMLFVLAAAGARAHEVRAAIADFITENDTLKIEMSLGIEPLMAGVDLEGLEDTDGSGVASEVDALRALEPGQLVERLREDLPGILEPVEVTSEGEDVPLEVTEIRVPPVGNTALPRDTVLMIEGALPASARTLELTWPARYGTLVLRQMDVEEGYTGYLQGQSSGPIDLSGGNAKGALGTFLGYIPVGFDHILPKGLDHILFVLGLFFLSTRAGPLLWQISAFTAAHTVTLALGALGIVSIPASIVEPIIAASIVYVAVENLLSHRLHRWRPVVVFVFGLLHGLGFASVLQEFGLPQNAFVAGLLGFNVGVEIGQLTVIALAFMLVLLAQRVDAGYADVRTGQVVYAITALGFAGLGVVLDGPAFSQSMGVSAPTALWPLAGLCLLCFASATFVDRLHAYRRFVAMPASVFIALVGAWWFIERVFL</sequence>
<gene>
    <name evidence="3" type="ORF">C8N44_11017</name>
</gene>
<feature type="chain" id="PRO_5015706849" evidence="2">
    <location>
        <begin position="20"/>
        <end position="432"/>
    </location>
</feature>
<dbReference type="RefSeq" id="WP_107975939.1">
    <property type="nucleotide sequence ID" value="NZ_BMEZ01000012.1"/>
</dbReference>
<reference evidence="3 4" key="1">
    <citation type="submission" date="2018-04" db="EMBL/GenBank/DDBJ databases">
        <title>Genomic Encyclopedia of Archaeal and Bacterial Type Strains, Phase II (KMG-II): from individual species to whole genera.</title>
        <authorList>
            <person name="Goeker M."/>
        </authorList>
    </citation>
    <scope>NUCLEOTIDE SEQUENCE [LARGE SCALE GENOMIC DNA]</scope>
    <source>
        <strain evidence="3 4">DSM 29329</strain>
    </source>
</reference>
<comment type="caution">
    <text evidence="3">The sequence shown here is derived from an EMBL/GenBank/DDBJ whole genome shotgun (WGS) entry which is preliminary data.</text>
</comment>
<keyword evidence="1" id="KW-1133">Transmembrane helix</keyword>
<evidence type="ECO:0000313" key="3">
    <source>
        <dbReference type="EMBL" id="PTX48018.1"/>
    </source>
</evidence>
<dbReference type="EMBL" id="QBKN01000010">
    <property type="protein sequence ID" value="PTX48018.1"/>
    <property type="molecule type" value="Genomic_DNA"/>
</dbReference>
<proteinExistence type="predicted"/>